<evidence type="ECO:0000313" key="1">
    <source>
        <dbReference type="EMBL" id="MDN7124536.1"/>
    </source>
</evidence>
<keyword evidence="3" id="KW-1185">Reference proteome</keyword>
<organism evidence="1 4">
    <name type="scientific">Pseudidiomarina terrestris</name>
    <dbReference type="NCBI Taxonomy" id="2820060"/>
    <lineage>
        <taxon>Bacteria</taxon>
        <taxon>Pseudomonadati</taxon>
        <taxon>Pseudomonadota</taxon>
        <taxon>Gammaproteobacteria</taxon>
        <taxon>Alteromonadales</taxon>
        <taxon>Idiomarinaceae</taxon>
        <taxon>Pseudidiomarina</taxon>
    </lineage>
</organism>
<dbReference type="Proteomes" id="UP001169491">
    <property type="component" value="Unassembled WGS sequence"/>
</dbReference>
<comment type="caution">
    <text evidence="1">The sequence shown here is derived from an EMBL/GenBank/DDBJ whole genome shotgun (WGS) entry which is preliminary data.</text>
</comment>
<sequence>MSIGKVFIHNDVLPLFERLTARLDGFAPIMNVYSEQKPKGPAAIHTPTLYPELNLPEGADGDWGEVARGIAHLLSSLDGVPELRSTSSGGSMTEIAQALNAELQIISAVQNKVKPKPNWTSGTPKKLFEIIQALDTETEKPQQIFCLTQLSRLVLDGHPEAEDFLKRARDELPSETDIAESTLELILQSDLQTAEGKALAASVLIKTLGFQAEQFYFQQSQFIPGNFEDRSFNYFPSMHKVREEFQTFRSWPAVWLKVQLPFALPVLEGIYKMDAFSVLVQHVRVINPRAGWRALHGMRIETMMNPSGLYSQSVVELFLPGEFGVDCKHPPGDVPYKNIFSYPDVIREAVLQLNNFIASLRVKTGRSDIPEVLPSDFNQFACKQFNAGGKCIRDLPSTTLEYLRLSNGPLSLRDELNLKPTHIESVNFGQELLESAKFHVASYNARRAVLDIAGAFDDFVARYLTPKLGNVKENTKDQFIQRYGDRLSADCTQEIEALETEESNDLARWPSVYKQLKLYRQRALDPQLDEEKVKSVKKTLSKRNDAAHGRIVSPSILDDLIKAIDALEQLIQTQKSFEEARDASS</sequence>
<gene>
    <name evidence="1" type="ORF">J6I90_06550</name>
    <name evidence="2" type="ORF">J6I92_04755</name>
</gene>
<evidence type="ECO:0008006" key="5">
    <source>
        <dbReference type="Google" id="ProtNLM"/>
    </source>
</evidence>
<evidence type="ECO:0000313" key="3">
    <source>
        <dbReference type="Proteomes" id="UP001169491"/>
    </source>
</evidence>
<dbReference type="EMBL" id="JAGGJC010000001">
    <property type="protein sequence ID" value="MDN7129173.1"/>
    <property type="molecule type" value="Genomic_DNA"/>
</dbReference>
<protein>
    <recommendedName>
        <fullName evidence="5">Apea-like HEPN domain-containing protein</fullName>
    </recommendedName>
</protein>
<dbReference type="EMBL" id="JAGGJB010000003">
    <property type="protein sequence ID" value="MDN7124536.1"/>
    <property type="molecule type" value="Genomic_DNA"/>
</dbReference>
<dbReference type="RefSeq" id="WP_301774485.1">
    <property type="nucleotide sequence ID" value="NZ_JAGGJB010000003.1"/>
</dbReference>
<proteinExistence type="predicted"/>
<name>A0AAW7QYL6_9GAMM</name>
<accession>A0AAW7QYL6</accession>
<dbReference type="AlphaFoldDB" id="A0AAW7QYL6"/>
<evidence type="ECO:0000313" key="2">
    <source>
        <dbReference type="EMBL" id="MDN7129173.1"/>
    </source>
</evidence>
<dbReference type="Proteomes" id="UP001169492">
    <property type="component" value="Unassembled WGS sequence"/>
</dbReference>
<evidence type="ECO:0000313" key="4">
    <source>
        <dbReference type="Proteomes" id="UP001169492"/>
    </source>
</evidence>
<reference evidence="3 4" key="1">
    <citation type="submission" date="2021-03" db="EMBL/GenBank/DDBJ databases">
        <title>Pseudidiomarina terrestris, a new bacterium isolated from saline soil.</title>
        <authorList>
            <person name="Galisteo C."/>
            <person name="De La Haba R."/>
            <person name="Sanchez-Porro C."/>
            <person name="Ventosa A."/>
        </authorList>
    </citation>
    <scope>NUCLEOTIDE SEQUENCE [LARGE SCALE GENOMIC DNA]</scope>
    <source>
        <strain evidence="1 4">1APP75-32.1</strain>
        <strain evidence="3">1APR75-15</strain>
        <strain evidence="2">1ASR75-15</strain>
    </source>
</reference>